<dbReference type="HOGENOM" id="CLU_2948212_0_0_1"/>
<dbReference type="Proteomes" id="UP000054166">
    <property type="component" value="Unassembled WGS sequence"/>
</dbReference>
<organism evidence="1 2">
    <name type="scientific">Piloderma croceum (strain F 1598)</name>
    <dbReference type="NCBI Taxonomy" id="765440"/>
    <lineage>
        <taxon>Eukaryota</taxon>
        <taxon>Fungi</taxon>
        <taxon>Dikarya</taxon>
        <taxon>Basidiomycota</taxon>
        <taxon>Agaricomycotina</taxon>
        <taxon>Agaricomycetes</taxon>
        <taxon>Agaricomycetidae</taxon>
        <taxon>Atheliales</taxon>
        <taxon>Atheliaceae</taxon>
        <taxon>Piloderma</taxon>
    </lineage>
</organism>
<evidence type="ECO:0000313" key="2">
    <source>
        <dbReference type="Proteomes" id="UP000054166"/>
    </source>
</evidence>
<sequence>MWEASEFRDPDLRHKHLDFDDSVAVTEQVIERLLKFLPTDECAAYKKQSAKAKPPIRLKS</sequence>
<reference evidence="2" key="2">
    <citation type="submission" date="2015-01" db="EMBL/GenBank/DDBJ databases">
        <title>Evolutionary Origins and Diversification of the Mycorrhizal Mutualists.</title>
        <authorList>
            <consortium name="DOE Joint Genome Institute"/>
            <consortium name="Mycorrhizal Genomics Consortium"/>
            <person name="Kohler A."/>
            <person name="Kuo A."/>
            <person name="Nagy L.G."/>
            <person name="Floudas D."/>
            <person name="Copeland A."/>
            <person name="Barry K.W."/>
            <person name="Cichocki N."/>
            <person name="Veneault-Fourrey C."/>
            <person name="LaButti K."/>
            <person name="Lindquist E.A."/>
            <person name="Lipzen A."/>
            <person name="Lundell T."/>
            <person name="Morin E."/>
            <person name="Murat C."/>
            <person name="Riley R."/>
            <person name="Ohm R."/>
            <person name="Sun H."/>
            <person name="Tunlid A."/>
            <person name="Henrissat B."/>
            <person name="Grigoriev I.V."/>
            <person name="Hibbett D.S."/>
            <person name="Martin F."/>
        </authorList>
    </citation>
    <scope>NUCLEOTIDE SEQUENCE [LARGE SCALE GENOMIC DNA]</scope>
    <source>
        <strain evidence="2">F 1598</strain>
    </source>
</reference>
<dbReference type="InParanoid" id="A0A0C3CC65"/>
<dbReference type="AlphaFoldDB" id="A0A0C3CC65"/>
<accession>A0A0C3CC65</accession>
<protein>
    <submittedName>
        <fullName evidence="1">Uncharacterized protein</fullName>
    </submittedName>
</protein>
<proteinExistence type="predicted"/>
<dbReference type="EMBL" id="KN832979">
    <property type="protein sequence ID" value="KIM87267.1"/>
    <property type="molecule type" value="Genomic_DNA"/>
</dbReference>
<gene>
    <name evidence="1" type="ORF">PILCRDRAFT_814759</name>
</gene>
<feature type="non-terminal residue" evidence="1">
    <location>
        <position position="60"/>
    </location>
</feature>
<reference evidence="1 2" key="1">
    <citation type="submission" date="2014-04" db="EMBL/GenBank/DDBJ databases">
        <authorList>
            <consortium name="DOE Joint Genome Institute"/>
            <person name="Kuo A."/>
            <person name="Tarkka M."/>
            <person name="Buscot F."/>
            <person name="Kohler A."/>
            <person name="Nagy L.G."/>
            <person name="Floudas D."/>
            <person name="Copeland A."/>
            <person name="Barry K.W."/>
            <person name="Cichocki N."/>
            <person name="Veneault-Fourrey C."/>
            <person name="LaButti K."/>
            <person name="Lindquist E.A."/>
            <person name="Lipzen A."/>
            <person name="Lundell T."/>
            <person name="Morin E."/>
            <person name="Murat C."/>
            <person name="Sun H."/>
            <person name="Tunlid A."/>
            <person name="Henrissat B."/>
            <person name="Grigoriev I.V."/>
            <person name="Hibbett D.S."/>
            <person name="Martin F."/>
            <person name="Nordberg H.P."/>
            <person name="Cantor M.N."/>
            <person name="Hua S.X."/>
        </authorList>
    </citation>
    <scope>NUCLEOTIDE SEQUENCE [LARGE SCALE GENOMIC DNA]</scope>
    <source>
        <strain evidence="1 2">F 1598</strain>
    </source>
</reference>
<name>A0A0C3CC65_PILCF</name>
<keyword evidence="2" id="KW-1185">Reference proteome</keyword>
<evidence type="ECO:0000313" key="1">
    <source>
        <dbReference type="EMBL" id="KIM87267.1"/>
    </source>
</evidence>